<keyword evidence="2" id="KW-1185">Reference proteome</keyword>
<accession>A0A8R7UJL4</accession>
<dbReference type="AlphaFoldDB" id="A0A8R7UJL4"/>
<sequence>MRTSMTLDICFCRFQNVSKIAGKLITPSLEDGLWKMYIAPQLFHFVLD</sequence>
<proteinExistence type="predicted"/>
<dbReference type="Gramene" id="TuG1812G0500004360.01.T04">
    <property type="protein sequence ID" value="TuG1812G0500004360.01.T04.cds370946"/>
    <property type="gene ID" value="TuG1812G0500004360.01"/>
</dbReference>
<dbReference type="Gramene" id="TuG1812G0500004360.01.T03">
    <property type="protein sequence ID" value="TuG1812G0500004360.01.T03.cds370946"/>
    <property type="gene ID" value="TuG1812G0500004360.01"/>
</dbReference>
<reference evidence="2" key="1">
    <citation type="journal article" date="2013" name="Nature">
        <title>Draft genome of the wheat A-genome progenitor Triticum urartu.</title>
        <authorList>
            <person name="Ling H.Q."/>
            <person name="Zhao S."/>
            <person name="Liu D."/>
            <person name="Wang J."/>
            <person name="Sun H."/>
            <person name="Zhang C."/>
            <person name="Fan H."/>
            <person name="Li D."/>
            <person name="Dong L."/>
            <person name="Tao Y."/>
            <person name="Gao C."/>
            <person name="Wu H."/>
            <person name="Li Y."/>
            <person name="Cui Y."/>
            <person name="Guo X."/>
            <person name="Zheng S."/>
            <person name="Wang B."/>
            <person name="Yu K."/>
            <person name="Liang Q."/>
            <person name="Yang W."/>
            <person name="Lou X."/>
            <person name="Chen J."/>
            <person name="Feng M."/>
            <person name="Jian J."/>
            <person name="Zhang X."/>
            <person name="Luo G."/>
            <person name="Jiang Y."/>
            <person name="Liu J."/>
            <person name="Wang Z."/>
            <person name="Sha Y."/>
            <person name="Zhang B."/>
            <person name="Wu H."/>
            <person name="Tang D."/>
            <person name="Shen Q."/>
            <person name="Xue P."/>
            <person name="Zou S."/>
            <person name="Wang X."/>
            <person name="Liu X."/>
            <person name="Wang F."/>
            <person name="Yang Y."/>
            <person name="An X."/>
            <person name="Dong Z."/>
            <person name="Zhang K."/>
            <person name="Zhang X."/>
            <person name="Luo M.C."/>
            <person name="Dvorak J."/>
            <person name="Tong Y."/>
            <person name="Wang J."/>
            <person name="Yang H."/>
            <person name="Li Z."/>
            <person name="Wang D."/>
            <person name="Zhang A."/>
            <person name="Wang J."/>
        </authorList>
    </citation>
    <scope>NUCLEOTIDE SEQUENCE</scope>
    <source>
        <strain evidence="2">cv. G1812</strain>
    </source>
</reference>
<reference evidence="1" key="2">
    <citation type="submission" date="2018-03" db="EMBL/GenBank/DDBJ databases">
        <title>The Triticum urartu genome reveals the dynamic nature of wheat genome evolution.</title>
        <authorList>
            <person name="Ling H."/>
            <person name="Ma B."/>
            <person name="Shi X."/>
            <person name="Liu H."/>
            <person name="Dong L."/>
            <person name="Sun H."/>
            <person name="Cao Y."/>
            <person name="Gao Q."/>
            <person name="Zheng S."/>
            <person name="Li Y."/>
            <person name="Yu Y."/>
            <person name="Du H."/>
            <person name="Qi M."/>
            <person name="Li Y."/>
            <person name="Yu H."/>
            <person name="Cui Y."/>
            <person name="Wang N."/>
            <person name="Chen C."/>
            <person name="Wu H."/>
            <person name="Zhao Y."/>
            <person name="Zhang J."/>
            <person name="Li Y."/>
            <person name="Zhou W."/>
            <person name="Zhang B."/>
            <person name="Hu W."/>
            <person name="Eijk M."/>
            <person name="Tang J."/>
            <person name="Witsenboer H."/>
            <person name="Zhao S."/>
            <person name="Li Z."/>
            <person name="Zhang A."/>
            <person name="Wang D."/>
            <person name="Liang C."/>
        </authorList>
    </citation>
    <scope>NUCLEOTIDE SEQUENCE [LARGE SCALE GENOMIC DNA]</scope>
    <source>
        <strain evidence="1">cv. G1812</strain>
    </source>
</reference>
<dbReference type="EnsemblPlants" id="TuG1812G0500004360.01.T03">
    <property type="protein sequence ID" value="TuG1812G0500004360.01.T03.cds370946"/>
    <property type="gene ID" value="TuG1812G0500004360.01"/>
</dbReference>
<dbReference type="EnsemblPlants" id="TuG1812G0500004360.01.T04">
    <property type="protein sequence ID" value="TuG1812G0500004360.01.T04.cds370946"/>
    <property type="gene ID" value="TuG1812G0500004360.01"/>
</dbReference>
<protein>
    <submittedName>
        <fullName evidence="1">Uncharacterized protein</fullName>
    </submittedName>
</protein>
<organism evidence="1 2">
    <name type="scientific">Triticum urartu</name>
    <name type="common">Red wild einkorn</name>
    <name type="synonym">Crithodium urartu</name>
    <dbReference type="NCBI Taxonomy" id="4572"/>
    <lineage>
        <taxon>Eukaryota</taxon>
        <taxon>Viridiplantae</taxon>
        <taxon>Streptophyta</taxon>
        <taxon>Embryophyta</taxon>
        <taxon>Tracheophyta</taxon>
        <taxon>Spermatophyta</taxon>
        <taxon>Magnoliopsida</taxon>
        <taxon>Liliopsida</taxon>
        <taxon>Poales</taxon>
        <taxon>Poaceae</taxon>
        <taxon>BOP clade</taxon>
        <taxon>Pooideae</taxon>
        <taxon>Triticodae</taxon>
        <taxon>Triticeae</taxon>
        <taxon>Triticinae</taxon>
        <taxon>Triticum</taxon>
    </lineage>
</organism>
<reference evidence="1" key="3">
    <citation type="submission" date="2022-06" db="UniProtKB">
        <authorList>
            <consortium name="EnsemblPlants"/>
        </authorList>
    </citation>
    <scope>IDENTIFICATION</scope>
</reference>
<name>A0A8R7UJL4_TRIUA</name>
<evidence type="ECO:0000313" key="1">
    <source>
        <dbReference type="EnsemblPlants" id="TuG1812G0500004360.01.T03.cds370946"/>
    </source>
</evidence>
<dbReference type="Proteomes" id="UP000015106">
    <property type="component" value="Chromosome 5"/>
</dbReference>
<evidence type="ECO:0000313" key="2">
    <source>
        <dbReference type="Proteomes" id="UP000015106"/>
    </source>
</evidence>